<dbReference type="PANTHER" id="PTHR30399:SF1">
    <property type="entry name" value="UTP PYROPHOSPHATASE"/>
    <property type="match status" value="1"/>
</dbReference>
<dbReference type="CDD" id="cd07344">
    <property type="entry name" value="M48_yhfN_like"/>
    <property type="match status" value="1"/>
</dbReference>
<evidence type="ECO:0000313" key="3">
    <source>
        <dbReference type="Proteomes" id="UP000219621"/>
    </source>
</evidence>
<name>A0A286H164_9PROT</name>
<dbReference type="Gene3D" id="3.30.2010.10">
    <property type="entry name" value="Metalloproteases ('zincins'), catalytic domain"/>
    <property type="match status" value="1"/>
</dbReference>
<dbReference type="OrthoDB" id="9795402at2"/>
<sequence length="257" mass="29607">MPVLTVGDTHIPYDLKRSESATRARLTVTPERVEVVVPSSATDDEIAAMLHRRRGWLVEQTRQMTERAAKANTVRRFVSGAKIPYRGRLMRLKVEPTDDTLVEVTYRNGFIVGCPRTASEASRDDLIESALRLWLRKRLREDVSDMVRRHGKPNGLVPKRVEVKDQKHIWGSCGQDRVVNLNWHLIFAPKTVLEYAVVHELCHLRHRNHDTGFWGLVGSILPDWESRKAWLDRNESFLNLRRLETCGDSNNAQKVSR</sequence>
<dbReference type="InterPro" id="IPR002725">
    <property type="entry name" value="YgjP-like_metallopeptidase"/>
</dbReference>
<reference evidence="2 3" key="1">
    <citation type="submission" date="2017-09" db="EMBL/GenBank/DDBJ databases">
        <authorList>
            <person name="Ehlers B."/>
            <person name="Leendertz F.H."/>
        </authorList>
    </citation>
    <scope>NUCLEOTIDE SEQUENCE [LARGE SCALE GENOMIC DNA]</scope>
    <source>
        <strain evidence="2 3">USBA 140</strain>
    </source>
</reference>
<organism evidence="2 3">
    <name type="scientific">Caenispirillum bisanense</name>
    <dbReference type="NCBI Taxonomy" id="414052"/>
    <lineage>
        <taxon>Bacteria</taxon>
        <taxon>Pseudomonadati</taxon>
        <taxon>Pseudomonadota</taxon>
        <taxon>Alphaproteobacteria</taxon>
        <taxon>Rhodospirillales</taxon>
        <taxon>Novispirillaceae</taxon>
        <taxon>Caenispirillum</taxon>
    </lineage>
</organism>
<keyword evidence="3" id="KW-1185">Reference proteome</keyword>
<protein>
    <recommendedName>
        <fullName evidence="1">YgjP-like metallopeptidase domain-containing protein</fullName>
    </recommendedName>
</protein>
<accession>A0A286H164</accession>
<dbReference type="RefSeq" id="WP_097281661.1">
    <property type="nucleotide sequence ID" value="NZ_OCNJ01000019.1"/>
</dbReference>
<gene>
    <name evidence="2" type="ORF">SAMN05421508_1199</name>
</gene>
<feature type="domain" description="YgjP-like metallopeptidase" evidence="1">
    <location>
        <begin position="23"/>
        <end position="234"/>
    </location>
</feature>
<dbReference type="PANTHER" id="PTHR30399">
    <property type="entry name" value="UNCHARACTERIZED PROTEIN YGJP"/>
    <property type="match status" value="1"/>
</dbReference>
<evidence type="ECO:0000259" key="1">
    <source>
        <dbReference type="Pfam" id="PF01863"/>
    </source>
</evidence>
<dbReference type="Pfam" id="PF01863">
    <property type="entry name" value="YgjP-like"/>
    <property type="match status" value="1"/>
</dbReference>
<dbReference type="InterPro" id="IPR053136">
    <property type="entry name" value="UTP_pyrophosphatase-like"/>
</dbReference>
<dbReference type="Proteomes" id="UP000219621">
    <property type="component" value="Unassembled WGS sequence"/>
</dbReference>
<proteinExistence type="predicted"/>
<evidence type="ECO:0000313" key="2">
    <source>
        <dbReference type="EMBL" id="SOE01507.1"/>
    </source>
</evidence>
<dbReference type="EMBL" id="OCNJ01000019">
    <property type="protein sequence ID" value="SOE01507.1"/>
    <property type="molecule type" value="Genomic_DNA"/>
</dbReference>
<dbReference type="AlphaFoldDB" id="A0A286H164"/>